<dbReference type="Proteomes" id="UP001345963">
    <property type="component" value="Unassembled WGS sequence"/>
</dbReference>
<proteinExistence type="predicted"/>
<reference evidence="1 2" key="1">
    <citation type="submission" date="2021-07" db="EMBL/GenBank/DDBJ databases">
        <authorList>
            <person name="Palmer J.M."/>
        </authorList>
    </citation>
    <scope>NUCLEOTIDE SEQUENCE [LARGE SCALE GENOMIC DNA]</scope>
    <source>
        <strain evidence="1 2">AT_MEX2019</strain>
        <tissue evidence="1">Muscle</tissue>
    </source>
</reference>
<keyword evidence="2" id="KW-1185">Reference proteome</keyword>
<evidence type="ECO:0000313" key="1">
    <source>
        <dbReference type="EMBL" id="MED6234384.1"/>
    </source>
</evidence>
<gene>
    <name evidence="1" type="ORF">ATANTOWER_028406</name>
</gene>
<organism evidence="1 2">
    <name type="scientific">Ataeniobius toweri</name>
    <dbReference type="NCBI Taxonomy" id="208326"/>
    <lineage>
        <taxon>Eukaryota</taxon>
        <taxon>Metazoa</taxon>
        <taxon>Chordata</taxon>
        <taxon>Craniata</taxon>
        <taxon>Vertebrata</taxon>
        <taxon>Euteleostomi</taxon>
        <taxon>Actinopterygii</taxon>
        <taxon>Neopterygii</taxon>
        <taxon>Teleostei</taxon>
        <taxon>Neoteleostei</taxon>
        <taxon>Acanthomorphata</taxon>
        <taxon>Ovalentaria</taxon>
        <taxon>Atherinomorphae</taxon>
        <taxon>Cyprinodontiformes</taxon>
        <taxon>Goodeidae</taxon>
        <taxon>Ataeniobius</taxon>
    </lineage>
</organism>
<comment type="caution">
    <text evidence="1">The sequence shown here is derived from an EMBL/GenBank/DDBJ whole genome shotgun (WGS) entry which is preliminary data.</text>
</comment>
<evidence type="ECO:0000313" key="2">
    <source>
        <dbReference type="Proteomes" id="UP001345963"/>
    </source>
</evidence>
<accession>A0ABU7A9W0</accession>
<sequence>MGRYCVQNTYLRRYHHPGDVLEVDYIWAASTVDVCSSSIQCCDHLGSGFCQGMQGALGTSGSTGGAWFWGFLFSDPAPPPSAYLYKGTVLTLLFILFGFEQASCI</sequence>
<dbReference type="EMBL" id="JAHUTI010007133">
    <property type="protein sequence ID" value="MED6234384.1"/>
    <property type="molecule type" value="Genomic_DNA"/>
</dbReference>
<name>A0ABU7A9W0_9TELE</name>
<protein>
    <submittedName>
        <fullName evidence="1">Uncharacterized protein</fullName>
    </submittedName>
</protein>